<protein>
    <submittedName>
        <fullName evidence="2">Uncharacterized protein</fullName>
    </submittedName>
</protein>
<organism evidence="2 3">
    <name type="scientific">Pleurodeles waltl</name>
    <name type="common">Iberian ribbed newt</name>
    <dbReference type="NCBI Taxonomy" id="8319"/>
    <lineage>
        <taxon>Eukaryota</taxon>
        <taxon>Metazoa</taxon>
        <taxon>Chordata</taxon>
        <taxon>Craniata</taxon>
        <taxon>Vertebrata</taxon>
        <taxon>Euteleostomi</taxon>
        <taxon>Amphibia</taxon>
        <taxon>Batrachia</taxon>
        <taxon>Caudata</taxon>
        <taxon>Salamandroidea</taxon>
        <taxon>Salamandridae</taxon>
        <taxon>Pleurodelinae</taxon>
        <taxon>Pleurodeles</taxon>
    </lineage>
</organism>
<sequence>MAGKHTMHGDTFRQPLCPRPKPGDTVRARREAKKSRPDRVPSFPTERAWLERRSRVKGEPGMARPWNKLTSRGTVRSSLHGIHRSPGEIC</sequence>
<reference evidence="2" key="1">
    <citation type="journal article" date="2022" name="bioRxiv">
        <title>Sequencing and chromosome-scale assembly of the giantPleurodeles waltlgenome.</title>
        <authorList>
            <person name="Brown T."/>
            <person name="Elewa A."/>
            <person name="Iarovenko S."/>
            <person name="Subramanian E."/>
            <person name="Araus A.J."/>
            <person name="Petzold A."/>
            <person name="Susuki M."/>
            <person name="Suzuki K.-i.T."/>
            <person name="Hayashi T."/>
            <person name="Toyoda A."/>
            <person name="Oliveira C."/>
            <person name="Osipova E."/>
            <person name="Leigh N.D."/>
            <person name="Simon A."/>
            <person name="Yun M.H."/>
        </authorList>
    </citation>
    <scope>NUCLEOTIDE SEQUENCE</scope>
    <source>
        <strain evidence="2">20211129_DDA</strain>
        <tissue evidence="2">Liver</tissue>
    </source>
</reference>
<keyword evidence="3" id="KW-1185">Reference proteome</keyword>
<dbReference type="Proteomes" id="UP001066276">
    <property type="component" value="Chromosome 6"/>
</dbReference>
<proteinExistence type="predicted"/>
<evidence type="ECO:0000313" key="3">
    <source>
        <dbReference type="Proteomes" id="UP001066276"/>
    </source>
</evidence>
<dbReference type="AlphaFoldDB" id="A0AAV7QRD2"/>
<feature type="compositionally biased region" description="Basic and acidic residues" evidence="1">
    <location>
        <begin position="48"/>
        <end position="58"/>
    </location>
</feature>
<comment type="caution">
    <text evidence="2">The sequence shown here is derived from an EMBL/GenBank/DDBJ whole genome shotgun (WGS) entry which is preliminary data.</text>
</comment>
<name>A0AAV7QRD2_PLEWA</name>
<feature type="region of interest" description="Disordered" evidence="1">
    <location>
        <begin position="1"/>
        <end position="90"/>
    </location>
</feature>
<evidence type="ECO:0000313" key="2">
    <source>
        <dbReference type="EMBL" id="KAJ1141967.1"/>
    </source>
</evidence>
<feature type="compositionally biased region" description="Polar residues" evidence="1">
    <location>
        <begin position="68"/>
        <end position="77"/>
    </location>
</feature>
<evidence type="ECO:0000256" key="1">
    <source>
        <dbReference type="SAM" id="MobiDB-lite"/>
    </source>
</evidence>
<accession>A0AAV7QRD2</accession>
<feature type="compositionally biased region" description="Basic and acidic residues" evidence="1">
    <location>
        <begin position="21"/>
        <end position="39"/>
    </location>
</feature>
<gene>
    <name evidence="2" type="ORF">NDU88_008295</name>
</gene>
<dbReference type="EMBL" id="JANPWB010000010">
    <property type="protein sequence ID" value="KAJ1141967.1"/>
    <property type="molecule type" value="Genomic_DNA"/>
</dbReference>